<reference evidence="3 4" key="1">
    <citation type="submission" date="2024-04" db="EMBL/GenBank/DDBJ databases">
        <title>Arthrobacter sp. from Plains bison fecal sample.</title>
        <authorList>
            <person name="Ruzzini A."/>
        </authorList>
    </citation>
    <scope>NUCLEOTIDE SEQUENCE [LARGE SCALE GENOMIC DNA]</scope>
    <source>
        <strain evidence="3 4">EINP1</strain>
    </source>
</reference>
<evidence type="ECO:0000313" key="3">
    <source>
        <dbReference type="EMBL" id="WZP16768.1"/>
    </source>
</evidence>
<evidence type="ECO:0000256" key="2">
    <source>
        <dbReference type="SAM" id="Phobius"/>
    </source>
</evidence>
<feature type="region of interest" description="Disordered" evidence="1">
    <location>
        <begin position="159"/>
        <end position="181"/>
    </location>
</feature>
<feature type="region of interest" description="Disordered" evidence="1">
    <location>
        <begin position="208"/>
        <end position="341"/>
    </location>
</feature>
<dbReference type="RefSeq" id="WP_342024369.1">
    <property type="nucleotide sequence ID" value="NZ_CP151657.1"/>
</dbReference>
<feature type="compositionally biased region" description="Low complexity" evidence="1">
    <location>
        <begin position="262"/>
        <end position="293"/>
    </location>
</feature>
<keyword evidence="4" id="KW-1185">Reference proteome</keyword>
<feature type="compositionally biased region" description="Polar residues" evidence="1">
    <location>
        <begin position="326"/>
        <end position="341"/>
    </location>
</feature>
<feature type="compositionally biased region" description="Low complexity" evidence="1">
    <location>
        <begin position="95"/>
        <end position="122"/>
    </location>
</feature>
<protein>
    <recommendedName>
        <fullName evidence="5">Meckel syndrome type 1 protein</fullName>
    </recommendedName>
</protein>
<keyword evidence="2" id="KW-0812">Transmembrane</keyword>
<gene>
    <name evidence="3" type="ORF">AAE021_04100</name>
</gene>
<evidence type="ECO:0000313" key="4">
    <source>
        <dbReference type="Proteomes" id="UP001448858"/>
    </source>
</evidence>
<keyword evidence="2" id="KW-1133">Transmembrane helix</keyword>
<feature type="region of interest" description="Disordered" evidence="1">
    <location>
        <begin position="92"/>
        <end position="122"/>
    </location>
</feature>
<dbReference type="EMBL" id="CP151657">
    <property type="protein sequence ID" value="WZP16768.1"/>
    <property type="molecule type" value="Genomic_DNA"/>
</dbReference>
<sequence length="341" mass="33509">MPQSVRRNHDLLGWGVFLALTSAAAMMWAGIDWKVTAVCGFLLLLSFSAVWYVSSTPPAAPAAPPAAPVDEAALAKETAAPKVAVAKPAKNHQSAMAAAEETTRAKAANAKEPVPVPAAAAPAASQAAAAEAPLTRKQMRAADPTTGVMPVVSVFARKPASGPATSPARSSSSPADPAVPAAPAGAVLQGIDTGAAVTDSRRARRAAAAAAAASTKKKNAGKAAAGAAPAAPASDAGPQSVPGPSTNAPADASPDEPGDVPADAPADATAAADAASAATAATGNAATDTAATAENSDGESRWTRVFGPPETGQLPVQRYVAAASAVDTSGTERQQRSHSSL</sequence>
<keyword evidence="2" id="KW-0472">Membrane</keyword>
<proteinExistence type="predicted"/>
<evidence type="ECO:0008006" key="5">
    <source>
        <dbReference type="Google" id="ProtNLM"/>
    </source>
</evidence>
<feature type="compositionally biased region" description="Low complexity" evidence="1">
    <location>
        <begin position="221"/>
        <end position="236"/>
    </location>
</feature>
<feature type="transmembrane region" description="Helical" evidence="2">
    <location>
        <begin position="12"/>
        <end position="29"/>
    </location>
</feature>
<evidence type="ECO:0000256" key="1">
    <source>
        <dbReference type="SAM" id="MobiDB-lite"/>
    </source>
</evidence>
<dbReference type="Proteomes" id="UP001448858">
    <property type="component" value="Chromosome"/>
</dbReference>
<accession>A0ABZ2ZX31</accession>
<name>A0ABZ2ZX31_9MICC</name>
<organism evidence="3 4">
    <name type="scientific">Arthrobacter citreus</name>
    <dbReference type="NCBI Taxonomy" id="1670"/>
    <lineage>
        <taxon>Bacteria</taxon>
        <taxon>Bacillati</taxon>
        <taxon>Actinomycetota</taxon>
        <taxon>Actinomycetes</taxon>
        <taxon>Micrococcales</taxon>
        <taxon>Micrococcaceae</taxon>
        <taxon>Arthrobacter</taxon>
    </lineage>
</organism>